<sequence>MVPPDDGPAAATSSGVTVEQVDDRHVEIGVETDGPASVTTTLGTDGIRSATWGEREGGRSLAVDPTAWARSAGRAGQDVVRARLVATEPEADSPTMRDQLTCHALGAPDKATWNLEPWRPDVGLVAVLAARCNPT</sequence>
<protein>
    <submittedName>
        <fullName evidence="2">DUF2599 domain-containing protein</fullName>
    </submittedName>
</protein>
<reference evidence="2" key="2">
    <citation type="submission" date="2020-09" db="EMBL/GenBank/DDBJ databases">
        <authorList>
            <person name="Yu Y."/>
        </authorList>
    </citation>
    <scope>NUCLEOTIDE SEQUENCE</scope>
    <source>
        <strain evidence="2">KCTC 49039</strain>
    </source>
</reference>
<evidence type="ECO:0000313" key="2">
    <source>
        <dbReference type="EMBL" id="MBD8078800.1"/>
    </source>
</evidence>
<dbReference type="InterPro" id="IPR019719">
    <property type="entry name" value="DUF2599"/>
</dbReference>
<reference evidence="2" key="1">
    <citation type="journal article" date="2018" name="Curr. Microbiol.">
        <title>Cellulosimicrobium arenosum sp. nov., Isolated from Marine Sediment Sand.</title>
        <authorList>
            <person name="Oh M."/>
            <person name="Kim J.H."/>
            <person name="Yoon J.H."/>
            <person name="Schumann P."/>
            <person name="Kim W."/>
        </authorList>
    </citation>
    <scope>NUCLEOTIDE SEQUENCE</scope>
    <source>
        <strain evidence="2">KCTC 49039</strain>
    </source>
</reference>
<evidence type="ECO:0000256" key="1">
    <source>
        <dbReference type="SAM" id="MobiDB-lite"/>
    </source>
</evidence>
<dbReference type="AlphaFoldDB" id="A0A927G8U0"/>
<proteinExistence type="predicted"/>
<gene>
    <name evidence="2" type="ORF">IF651_06980</name>
</gene>
<evidence type="ECO:0000313" key="3">
    <source>
        <dbReference type="Proteomes" id="UP000610846"/>
    </source>
</evidence>
<feature type="region of interest" description="Disordered" evidence="1">
    <location>
        <begin position="1"/>
        <end position="21"/>
    </location>
</feature>
<organism evidence="2 3">
    <name type="scientific">Cellulosimicrobium arenosum</name>
    <dbReference type="NCBI Taxonomy" id="2708133"/>
    <lineage>
        <taxon>Bacteria</taxon>
        <taxon>Bacillati</taxon>
        <taxon>Actinomycetota</taxon>
        <taxon>Actinomycetes</taxon>
        <taxon>Micrococcales</taxon>
        <taxon>Promicromonosporaceae</taxon>
        <taxon>Cellulosimicrobium</taxon>
    </lineage>
</organism>
<accession>A0A927G8U0</accession>
<dbReference type="Pfam" id="PF10783">
    <property type="entry name" value="DUF2599"/>
    <property type="match status" value="1"/>
</dbReference>
<dbReference type="Proteomes" id="UP000610846">
    <property type="component" value="Unassembled WGS sequence"/>
</dbReference>
<name>A0A927G8U0_9MICO</name>
<dbReference type="EMBL" id="JACYHB010000004">
    <property type="protein sequence ID" value="MBD8078800.1"/>
    <property type="molecule type" value="Genomic_DNA"/>
</dbReference>
<comment type="caution">
    <text evidence="2">The sequence shown here is derived from an EMBL/GenBank/DDBJ whole genome shotgun (WGS) entry which is preliminary data.</text>
</comment>
<keyword evidence="3" id="KW-1185">Reference proteome</keyword>